<comment type="caution">
    <text evidence="6">The sequence shown here is derived from an EMBL/GenBank/DDBJ whole genome shotgun (WGS) entry which is preliminary data.</text>
</comment>
<dbReference type="PANTHER" id="PTHR35372">
    <property type="entry name" value="ATP BINDING PROTEIN-RELATED"/>
    <property type="match status" value="1"/>
</dbReference>
<accession>E4KMF4</accession>
<protein>
    <submittedName>
        <fullName evidence="6">Nucleoside triphosphatase, D5 family</fullName>
        <ecNumber evidence="6">3.6.1.15</ecNumber>
    </submittedName>
</protein>
<evidence type="ECO:0000256" key="1">
    <source>
        <dbReference type="ARBA" id="ARBA00022741"/>
    </source>
</evidence>
<dbReference type="RefSeq" id="WP_006417700.1">
    <property type="nucleotide sequence ID" value="NZ_AENN01000005.1"/>
</dbReference>
<dbReference type="InterPro" id="IPR004968">
    <property type="entry name" value="DNA_primase/NTPase_C"/>
</dbReference>
<sequence>MSEFEEYEKQFVAGIANDSYFITTNEPLNAQRDKFLETINLYAELELYAVEYTMADWQINEAMVLLDTMKDFANSVVGNFNEMIKILNERPPKGVALQEMENYRQLNWPSSKGLSPAQAVRILTLAEKINMVVTPETMRNPRAEGPICRYNEKTGLYEFIGDGLLNLWIELLGSDRSSRWKSEFYTSLHDYAARPENRILECDDPNIIALNNTLFNYETKQRIPFSPDYVFLSKLSTNLAESPPSIPYHIKPDGTRINPLDWINELAADNQKLSQALLVIACACVRPKWIWRQMALLYNSGKNGKSTFLEMINALVGEGNVMPSSLEDLSNTDGAGRFALAGIVGKSLVLCDDSDTNTYIRNTRKLKTLIAHGTIAVERKGENMFSYRPLIFLLAAANDLPKSRDKSQAWLDRLVLVPFPARFDGEEDDKLIQPWVKSREFSEYMLYHLLVEMDKVYELLEPSDSKALKEEYVMENDPVVEFYHEYIANSHEDFLANCYLWELFNWWLKQNRPNTSVMSNRTFIKRLNIIVEQSGKWIQPKTTDGKGLLINSDNWHEVSRVLSIRVNDKDVYYGGRQRGIVRKKMWEYCQDNNTCPKDLMEQGKYKQVCEDLELDCIEK</sequence>
<dbReference type="OrthoDB" id="9763644at2"/>
<dbReference type="EC" id="3.6.1.15" evidence="6"/>
<dbReference type="AlphaFoldDB" id="E4KMF4"/>
<dbReference type="Pfam" id="PF03288">
    <property type="entry name" value="Pox_D5"/>
    <property type="match status" value="1"/>
</dbReference>
<reference evidence="6 7" key="1">
    <citation type="submission" date="2010-10" db="EMBL/GenBank/DDBJ databases">
        <authorList>
            <person name="Durkin A.S."/>
            <person name="Madupu R."/>
            <person name="Torralba M."/>
            <person name="Gillis M."/>
            <person name="Methe B."/>
            <person name="Sutton G."/>
            <person name="Nelson K.E."/>
        </authorList>
    </citation>
    <scope>NUCLEOTIDE SEQUENCE [LARGE SCALE GENOMIC DNA]</scope>
    <source>
        <strain evidence="6 7">ACS-139-V-Col8</strain>
    </source>
</reference>
<dbReference type="GO" id="GO:0004386">
    <property type="term" value="F:helicase activity"/>
    <property type="evidence" value="ECO:0007669"/>
    <property type="project" value="UniProtKB-KW"/>
</dbReference>
<dbReference type="NCBIfam" id="TIGR01613">
    <property type="entry name" value="primase_Cterm"/>
    <property type="match status" value="1"/>
</dbReference>
<evidence type="ECO:0000256" key="3">
    <source>
        <dbReference type="ARBA" id="ARBA00022806"/>
    </source>
</evidence>
<dbReference type="InterPro" id="IPR006500">
    <property type="entry name" value="Helicase_put_C_phage/plasmid"/>
</dbReference>
<feature type="domain" description="SF3 helicase" evidence="5">
    <location>
        <begin position="269"/>
        <end position="432"/>
    </location>
</feature>
<keyword evidence="7" id="KW-1185">Reference proteome</keyword>
<organism evidence="6 7">
    <name type="scientific">Eremococcus coleocola ACS-139-V-Col8</name>
    <dbReference type="NCBI Taxonomy" id="908337"/>
    <lineage>
        <taxon>Bacteria</taxon>
        <taxon>Bacillati</taxon>
        <taxon>Bacillota</taxon>
        <taxon>Bacilli</taxon>
        <taxon>Lactobacillales</taxon>
        <taxon>Aerococcaceae</taxon>
        <taxon>Eremococcus</taxon>
    </lineage>
</organism>
<dbReference type="eggNOG" id="COG3378">
    <property type="taxonomic scope" value="Bacteria"/>
</dbReference>
<keyword evidence="3" id="KW-0347">Helicase</keyword>
<dbReference type="Gene3D" id="3.40.50.300">
    <property type="entry name" value="P-loop containing nucleotide triphosphate hydrolases"/>
    <property type="match status" value="1"/>
</dbReference>
<keyword evidence="2 6" id="KW-0378">Hydrolase</keyword>
<dbReference type="InterPro" id="IPR051620">
    <property type="entry name" value="ORF904-like_C"/>
</dbReference>
<dbReference type="Pfam" id="PF19263">
    <property type="entry name" value="DUF5906"/>
    <property type="match status" value="1"/>
</dbReference>
<name>E4KMF4_9LACT</name>
<evidence type="ECO:0000256" key="4">
    <source>
        <dbReference type="ARBA" id="ARBA00022840"/>
    </source>
</evidence>
<proteinExistence type="predicted"/>
<gene>
    <name evidence="6" type="ORF">HMPREF9257_0252</name>
</gene>
<dbReference type="EMBL" id="AENN01000005">
    <property type="protein sequence ID" value="EFR31860.1"/>
    <property type="molecule type" value="Genomic_DNA"/>
</dbReference>
<evidence type="ECO:0000259" key="5">
    <source>
        <dbReference type="PROSITE" id="PS51206"/>
    </source>
</evidence>
<keyword evidence="4" id="KW-0067">ATP-binding</keyword>
<dbReference type="InterPro" id="IPR045455">
    <property type="entry name" value="NrS-1_pol-like_helicase"/>
</dbReference>
<keyword evidence="1" id="KW-0547">Nucleotide-binding</keyword>
<dbReference type="GO" id="GO:0005524">
    <property type="term" value="F:ATP binding"/>
    <property type="evidence" value="ECO:0007669"/>
    <property type="project" value="UniProtKB-KW"/>
</dbReference>
<dbReference type="STRING" id="908337.HMPREF9257_0252"/>
<evidence type="ECO:0000313" key="6">
    <source>
        <dbReference type="EMBL" id="EFR31860.1"/>
    </source>
</evidence>
<dbReference type="PROSITE" id="PS51206">
    <property type="entry name" value="SF3_HELICASE_1"/>
    <property type="match status" value="1"/>
</dbReference>
<dbReference type="GO" id="GO:0017111">
    <property type="term" value="F:ribonucleoside triphosphate phosphatase activity"/>
    <property type="evidence" value="ECO:0007669"/>
    <property type="project" value="UniProtKB-EC"/>
</dbReference>
<dbReference type="Proteomes" id="UP000005990">
    <property type="component" value="Unassembled WGS sequence"/>
</dbReference>
<dbReference type="InterPro" id="IPR014015">
    <property type="entry name" value="Helicase_SF3_DNA-vir"/>
</dbReference>
<evidence type="ECO:0000313" key="7">
    <source>
        <dbReference type="Proteomes" id="UP000005990"/>
    </source>
</evidence>
<evidence type="ECO:0000256" key="2">
    <source>
        <dbReference type="ARBA" id="ARBA00022801"/>
    </source>
</evidence>
<dbReference type="PANTHER" id="PTHR35372:SF2">
    <property type="entry name" value="SF3 HELICASE DOMAIN-CONTAINING PROTEIN"/>
    <property type="match status" value="1"/>
</dbReference>
<dbReference type="SUPFAM" id="SSF52540">
    <property type="entry name" value="P-loop containing nucleoside triphosphate hydrolases"/>
    <property type="match status" value="1"/>
</dbReference>
<dbReference type="InterPro" id="IPR027417">
    <property type="entry name" value="P-loop_NTPase"/>
</dbReference>